<sequence>MQVVHSFQDLIHVEIKFRKKNLLSVGILKSLKILKRMKKNPLRSYIHQGDKPRRDRLFLADGIKSSETDNSHRRNAIPTLFFSPFPLSFSLSDALEKSRRESRLHQRRYNVTQDFDKLIGSTRVDLLRGTRAKRQKEKKKKRNNQRSRSLNGERGNRRKERSRRVDDARSVCFVSAGGAMIDDAVNDILLDRHFRGSIETTFLNTPFTIIARLITRLICRPTSLSNAFSYTTKSPDAHTPFVSDKLHRLTSKNIETRIRRECILRNVIQLALITGFF</sequence>
<proteinExistence type="predicted"/>
<evidence type="ECO:0000256" key="1">
    <source>
        <dbReference type="SAM" id="MobiDB-lite"/>
    </source>
</evidence>
<protein>
    <submittedName>
        <fullName evidence="2">Uncharacterized protein</fullName>
    </submittedName>
</protein>
<evidence type="ECO:0000313" key="3">
    <source>
        <dbReference type="Proteomes" id="UP001430953"/>
    </source>
</evidence>
<evidence type="ECO:0000313" key="2">
    <source>
        <dbReference type="EMBL" id="KAL0101638.1"/>
    </source>
</evidence>
<dbReference type="EMBL" id="JADYXP020000024">
    <property type="protein sequence ID" value="KAL0101638.1"/>
    <property type="molecule type" value="Genomic_DNA"/>
</dbReference>
<reference evidence="2 3" key="1">
    <citation type="submission" date="2023-03" db="EMBL/GenBank/DDBJ databases">
        <title>High recombination rates correlate with genetic variation in Cardiocondyla obscurior ants.</title>
        <authorList>
            <person name="Errbii M."/>
        </authorList>
    </citation>
    <scope>NUCLEOTIDE SEQUENCE [LARGE SCALE GENOMIC DNA]</scope>
    <source>
        <strain evidence="2">Alpha-2009</strain>
        <tissue evidence="2">Whole body</tissue>
    </source>
</reference>
<organism evidence="2 3">
    <name type="scientific">Cardiocondyla obscurior</name>
    <dbReference type="NCBI Taxonomy" id="286306"/>
    <lineage>
        <taxon>Eukaryota</taxon>
        <taxon>Metazoa</taxon>
        <taxon>Ecdysozoa</taxon>
        <taxon>Arthropoda</taxon>
        <taxon>Hexapoda</taxon>
        <taxon>Insecta</taxon>
        <taxon>Pterygota</taxon>
        <taxon>Neoptera</taxon>
        <taxon>Endopterygota</taxon>
        <taxon>Hymenoptera</taxon>
        <taxon>Apocrita</taxon>
        <taxon>Aculeata</taxon>
        <taxon>Formicoidea</taxon>
        <taxon>Formicidae</taxon>
        <taxon>Myrmicinae</taxon>
        <taxon>Cardiocondyla</taxon>
    </lineage>
</organism>
<feature type="compositionally biased region" description="Basic residues" evidence="1">
    <location>
        <begin position="130"/>
        <end position="145"/>
    </location>
</feature>
<comment type="caution">
    <text evidence="2">The sequence shown here is derived from an EMBL/GenBank/DDBJ whole genome shotgun (WGS) entry which is preliminary data.</text>
</comment>
<keyword evidence="3" id="KW-1185">Reference proteome</keyword>
<gene>
    <name evidence="2" type="ORF">PUN28_019053</name>
</gene>
<dbReference type="Proteomes" id="UP001430953">
    <property type="component" value="Unassembled WGS sequence"/>
</dbReference>
<feature type="region of interest" description="Disordered" evidence="1">
    <location>
        <begin position="129"/>
        <end position="163"/>
    </location>
</feature>
<dbReference type="AlphaFoldDB" id="A0AAW2ED60"/>
<accession>A0AAW2ED60</accession>
<name>A0AAW2ED60_9HYME</name>